<reference evidence="2 3" key="1">
    <citation type="submission" date="2018-06" db="EMBL/GenBank/DDBJ databases">
        <title>Freshwater and sediment microbial communities from various areas in North America, analyzing microbe dynamics in response to fracking.</title>
        <authorList>
            <person name="Lamendella R."/>
        </authorList>
    </citation>
    <scope>NUCLEOTIDE SEQUENCE [LARGE SCALE GENOMIC DNA]</scope>
    <source>
        <strain evidence="2 3">114J</strain>
    </source>
</reference>
<dbReference type="EMBL" id="QNRO01000007">
    <property type="protein sequence ID" value="RBP30645.1"/>
    <property type="molecule type" value="Genomic_DNA"/>
</dbReference>
<keyword evidence="1" id="KW-1133">Transmembrane helix</keyword>
<keyword evidence="1" id="KW-0472">Membrane</keyword>
<evidence type="ECO:0000313" key="2">
    <source>
        <dbReference type="EMBL" id="RBP30645.1"/>
    </source>
</evidence>
<feature type="transmembrane region" description="Helical" evidence="1">
    <location>
        <begin position="228"/>
        <end position="251"/>
    </location>
</feature>
<protein>
    <submittedName>
        <fullName evidence="2">Uncharacterized protein</fullName>
    </submittedName>
</protein>
<dbReference type="RefSeq" id="WP_113862411.1">
    <property type="nucleotide sequence ID" value="NZ_QNRO01000007.1"/>
</dbReference>
<feature type="transmembrane region" description="Helical" evidence="1">
    <location>
        <begin position="263"/>
        <end position="284"/>
    </location>
</feature>
<dbReference type="Proteomes" id="UP000252995">
    <property type="component" value="Unassembled WGS sequence"/>
</dbReference>
<feature type="transmembrane region" description="Helical" evidence="1">
    <location>
        <begin position="116"/>
        <end position="138"/>
    </location>
</feature>
<comment type="caution">
    <text evidence="2">The sequence shown here is derived from an EMBL/GenBank/DDBJ whole genome shotgun (WGS) entry which is preliminary data.</text>
</comment>
<dbReference type="OrthoDB" id="6369004at2"/>
<feature type="transmembrane region" description="Helical" evidence="1">
    <location>
        <begin position="12"/>
        <end position="32"/>
    </location>
</feature>
<evidence type="ECO:0000313" key="3">
    <source>
        <dbReference type="Proteomes" id="UP000252995"/>
    </source>
</evidence>
<evidence type="ECO:0000256" key="1">
    <source>
        <dbReference type="SAM" id="Phobius"/>
    </source>
</evidence>
<name>A0A366GSD4_9GAMM</name>
<organism evidence="2 3">
    <name type="scientific">Marinobacter pelagius</name>
    <dbReference type="NCBI Taxonomy" id="379482"/>
    <lineage>
        <taxon>Bacteria</taxon>
        <taxon>Pseudomonadati</taxon>
        <taxon>Pseudomonadota</taxon>
        <taxon>Gammaproteobacteria</taxon>
        <taxon>Pseudomonadales</taxon>
        <taxon>Marinobacteraceae</taxon>
        <taxon>Marinobacter</taxon>
    </lineage>
</organism>
<accession>A0A366GSD4</accession>
<sequence length="310" mass="33328">MPHKPKALPSGLVWLRVTATVLAWLLVVVFIHRLTHVYQYELVEMLNLPVLRVAATTLLLTALVYFIALSLPWLPNPRAHSVCMVFVWVTLLVLGHSLSHMGFHDAQAMLLTMRDALGPITIVLLVILYGLVLAMPFLPGVELGLLIMAVFGPAGALAAYMATLGGLMLAYGVGRALPEHVVVNWLGRIGVVLPRGGTAAAADRINAPKAMALSPPRRLAATLLKHRYLSLAVCLNFPGNAALGGGGGVALLCGVSRQFSWRAFAFTLAIAISPVPILVLAGLLSTEPLMEHHGFLHDGLTHIERLFVHD</sequence>
<dbReference type="AlphaFoldDB" id="A0A366GSD4"/>
<proteinExistence type="predicted"/>
<gene>
    <name evidence="2" type="ORF">DET50_10760</name>
</gene>
<keyword evidence="1" id="KW-0812">Transmembrane</keyword>
<feature type="transmembrane region" description="Helical" evidence="1">
    <location>
        <begin position="144"/>
        <end position="171"/>
    </location>
</feature>
<feature type="transmembrane region" description="Helical" evidence="1">
    <location>
        <begin position="53"/>
        <end position="73"/>
    </location>
</feature>
<feature type="transmembrane region" description="Helical" evidence="1">
    <location>
        <begin position="79"/>
        <end position="95"/>
    </location>
</feature>